<dbReference type="Gene3D" id="3.50.90.10">
    <property type="entry name" value="YerB-like"/>
    <property type="match status" value="1"/>
</dbReference>
<dbReference type="SUPFAM" id="SSF159774">
    <property type="entry name" value="YerB-like"/>
    <property type="match status" value="1"/>
</dbReference>
<organism evidence="5 6">
    <name type="scientific">Streptomyces albus (strain ATCC 21838 / DSM 41398 / FERM P-419 / JCM 4703 / NBRC 107858)</name>
    <dbReference type="NCBI Taxonomy" id="1081613"/>
    <lineage>
        <taxon>Bacteria</taxon>
        <taxon>Bacillati</taxon>
        <taxon>Actinomycetota</taxon>
        <taxon>Actinomycetes</taxon>
        <taxon>Kitasatosporales</taxon>
        <taxon>Streptomycetaceae</taxon>
        <taxon>Streptomyces</taxon>
    </lineage>
</organism>
<reference evidence="5 6" key="1">
    <citation type="submission" date="2015-01" db="EMBL/GenBank/DDBJ databases">
        <title>Enhanced salinomycin production by adjusting the supply of polyketide extender units in Streptomyce albus DSM 41398.</title>
        <authorList>
            <person name="Lu C."/>
        </authorList>
    </citation>
    <scope>NUCLEOTIDE SEQUENCE [LARGE SCALE GENOMIC DNA]</scope>
    <source>
        <strain evidence="6">ATCC 21838 / DSM 41398 / FERM P-419 / JCM 4703 / NBRC 107858</strain>
    </source>
</reference>
<evidence type="ECO:0000256" key="2">
    <source>
        <dbReference type="SAM" id="SignalP"/>
    </source>
</evidence>
<evidence type="ECO:0000256" key="1">
    <source>
        <dbReference type="SAM" id="MobiDB-lite"/>
    </source>
</evidence>
<keyword evidence="2" id="KW-0732">Signal</keyword>
<feature type="chain" id="PRO_5038477078" description="DUF3048 domain-containing protein" evidence="2">
    <location>
        <begin position="28"/>
        <end position="314"/>
    </location>
</feature>
<feature type="domain" description="DUF3048" evidence="4">
    <location>
        <begin position="194"/>
        <end position="306"/>
    </location>
</feature>
<protein>
    <recommendedName>
        <fullName evidence="7">DUF3048 domain-containing protein</fullName>
    </recommendedName>
</protein>
<proteinExistence type="predicted"/>
<evidence type="ECO:0000313" key="6">
    <source>
        <dbReference type="Proteomes" id="UP000031523"/>
    </source>
</evidence>
<dbReference type="Proteomes" id="UP000031523">
    <property type="component" value="Chromosome"/>
</dbReference>
<evidence type="ECO:0008006" key="7">
    <source>
        <dbReference type="Google" id="ProtNLM"/>
    </source>
</evidence>
<dbReference type="EMBL" id="CP010519">
    <property type="protein sequence ID" value="AJE80790.1"/>
    <property type="molecule type" value="Genomic_DNA"/>
</dbReference>
<dbReference type="InterPro" id="IPR021416">
    <property type="entry name" value="DUF3048_N"/>
</dbReference>
<evidence type="ECO:0000313" key="5">
    <source>
        <dbReference type="EMBL" id="AJE80790.1"/>
    </source>
</evidence>
<sequence>MHKASRGRGRLAVVAAALLAVVLPACTPEDEKTPDRSGGGGPVLAVKIDNVGPARPQTGVESADVVYVERVEAGLSRLMALYAIRLPKTVGPVRSARESDLELLRQFEDPVLAFSGAQSKLLPVIGRAPLRAVTPGSAPGGAFFRDSGRAAPHNLYLHPDRLLKKAAGKEALRRAGVGFGPRPDGGTALGSRTVGYPSARFTFDWSAGKGRWLVSMDGRRATTAGGAPLAAATVVVQYVKVRESGYHDVRGSNSPYAQSTGSGRAQVLRDGRAFEGRWQRPSASSATEFTDPDGGRLPFAEGPVWIVLAEDRQE</sequence>
<feature type="region of interest" description="Disordered" evidence="1">
    <location>
        <begin position="276"/>
        <end position="297"/>
    </location>
</feature>
<accession>A0A0B5EN97</accession>
<dbReference type="InterPro" id="IPR023158">
    <property type="entry name" value="YerB-like_sf"/>
</dbReference>
<dbReference type="Pfam" id="PF17479">
    <property type="entry name" value="DUF3048_C"/>
    <property type="match status" value="1"/>
</dbReference>
<gene>
    <name evidence="5" type="ORF">SLNWT_0414</name>
</gene>
<dbReference type="KEGG" id="sals:SLNWT_0414"/>
<keyword evidence="6" id="KW-1185">Reference proteome</keyword>
<dbReference type="Pfam" id="PF11258">
    <property type="entry name" value="DUF3048"/>
    <property type="match status" value="1"/>
</dbReference>
<evidence type="ECO:0000259" key="4">
    <source>
        <dbReference type="Pfam" id="PF17479"/>
    </source>
</evidence>
<dbReference type="AlphaFoldDB" id="A0A0B5EN97"/>
<name>A0A0B5EN97_STRA4</name>
<evidence type="ECO:0000259" key="3">
    <source>
        <dbReference type="Pfam" id="PF11258"/>
    </source>
</evidence>
<feature type="signal peptide" evidence="2">
    <location>
        <begin position="1"/>
        <end position="27"/>
    </location>
</feature>
<feature type="domain" description="DUF3048" evidence="3">
    <location>
        <begin position="39"/>
        <end position="169"/>
    </location>
</feature>
<dbReference type="InterPro" id="IPR035328">
    <property type="entry name" value="DUF3048_C"/>
</dbReference>